<dbReference type="EMBL" id="CP046600">
    <property type="protein sequence ID" value="QUR67076.1"/>
    <property type="molecule type" value="Genomic_DNA"/>
</dbReference>
<keyword evidence="2" id="KW-0813">Transport</keyword>
<protein>
    <recommendedName>
        <fullName evidence="8">Multidrug efflux pump Tap</fullName>
    </recommendedName>
</protein>
<dbReference type="GO" id="GO:0005886">
    <property type="term" value="C:plasma membrane"/>
    <property type="evidence" value="ECO:0007669"/>
    <property type="project" value="UniProtKB-SubCell"/>
</dbReference>
<accession>A0A975PWC7</accession>
<feature type="transmembrane region" description="Helical" evidence="10">
    <location>
        <begin position="57"/>
        <end position="80"/>
    </location>
</feature>
<dbReference type="GO" id="GO:0046677">
    <property type="term" value="P:response to antibiotic"/>
    <property type="evidence" value="ECO:0007669"/>
    <property type="project" value="UniProtKB-KW"/>
</dbReference>
<evidence type="ECO:0000256" key="6">
    <source>
        <dbReference type="ARBA" id="ARBA00023136"/>
    </source>
</evidence>
<evidence type="ECO:0000256" key="3">
    <source>
        <dbReference type="ARBA" id="ARBA00022475"/>
    </source>
</evidence>
<dbReference type="AlphaFoldDB" id="A0A975PWC7"/>
<dbReference type="InterPro" id="IPR020846">
    <property type="entry name" value="MFS_dom"/>
</dbReference>
<evidence type="ECO:0000256" key="10">
    <source>
        <dbReference type="SAM" id="Phobius"/>
    </source>
</evidence>
<name>A0A975PWC7_9MYCO</name>
<keyword evidence="3" id="KW-1003">Cell membrane</keyword>
<dbReference type="Pfam" id="PF07690">
    <property type="entry name" value="MFS_1"/>
    <property type="match status" value="1"/>
</dbReference>
<organism evidence="12 13">
    <name type="scientific">Mycobacterium spongiae</name>
    <dbReference type="NCBI Taxonomy" id="886343"/>
    <lineage>
        <taxon>Bacteria</taxon>
        <taxon>Bacillati</taxon>
        <taxon>Actinomycetota</taxon>
        <taxon>Actinomycetes</taxon>
        <taxon>Mycobacteriales</taxon>
        <taxon>Mycobacteriaceae</taxon>
        <taxon>Mycobacterium</taxon>
    </lineage>
</organism>
<feature type="region of interest" description="Disordered" evidence="9">
    <location>
        <begin position="417"/>
        <end position="441"/>
    </location>
</feature>
<feature type="transmembrane region" description="Helical" evidence="10">
    <location>
        <begin position="359"/>
        <end position="379"/>
    </location>
</feature>
<reference evidence="12" key="1">
    <citation type="submission" date="2019-12" db="EMBL/GenBank/DDBJ databases">
        <title>Mycobacterium spongiae sp. nov.</title>
        <authorList>
            <person name="Stinear T."/>
        </authorList>
    </citation>
    <scope>NUCLEOTIDE SEQUENCE</scope>
    <source>
        <strain evidence="12">FSD4b-SM</strain>
    </source>
</reference>
<feature type="transmembrane region" description="Helical" evidence="10">
    <location>
        <begin position="385"/>
        <end position="406"/>
    </location>
</feature>
<feature type="transmembrane region" description="Helical" evidence="10">
    <location>
        <begin position="273"/>
        <end position="293"/>
    </location>
</feature>
<evidence type="ECO:0000256" key="1">
    <source>
        <dbReference type="ARBA" id="ARBA00004429"/>
    </source>
</evidence>
<comment type="similarity">
    <text evidence="7">Belongs to the major facilitator superfamily. Drug:H(+) antiporter-3 (DHA3) (TC 2.A.1.21) family.</text>
</comment>
<evidence type="ECO:0000256" key="9">
    <source>
        <dbReference type="SAM" id="MobiDB-lite"/>
    </source>
</evidence>
<dbReference type="GO" id="GO:0022857">
    <property type="term" value="F:transmembrane transporter activity"/>
    <property type="evidence" value="ECO:0007669"/>
    <property type="project" value="InterPro"/>
</dbReference>
<evidence type="ECO:0000259" key="11">
    <source>
        <dbReference type="PROSITE" id="PS50850"/>
    </source>
</evidence>
<dbReference type="InterPro" id="IPR036259">
    <property type="entry name" value="MFS_trans_sf"/>
</dbReference>
<dbReference type="Proteomes" id="UP000682202">
    <property type="component" value="Chromosome"/>
</dbReference>
<feature type="transmembrane region" description="Helical" evidence="10">
    <location>
        <begin position="87"/>
        <end position="108"/>
    </location>
</feature>
<dbReference type="PROSITE" id="PS50850">
    <property type="entry name" value="MFS"/>
    <property type="match status" value="1"/>
</dbReference>
<dbReference type="PANTHER" id="PTHR23513">
    <property type="entry name" value="INTEGRAL MEMBRANE EFFLUX PROTEIN-RELATED"/>
    <property type="match status" value="1"/>
</dbReference>
<evidence type="ECO:0000256" key="2">
    <source>
        <dbReference type="ARBA" id="ARBA00022448"/>
    </source>
</evidence>
<comment type="subcellular location">
    <subcellularLocation>
        <location evidence="1">Cell inner membrane</location>
        <topology evidence="1">Multi-pass membrane protein</topology>
    </subcellularLocation>
</comment>
<keyword evidence="5 10" id="KW-1133">Transmembrane helix</keyword>
<feature type="transmembrane region" description="Helical" evidence="10">
    <location>
        <begin position="235"/>
        <end position="253"/>
    </location>
</feature>
<dbReference type="CDD" id="cd06173">
    <property type="entry name" value="MFS_MefA_like"/>
    <property type="match status" value="1"/>
</dbReference>
<feature type="transmembrane region" description="Helical" evidence="10">
    <location>
        <begin position="20"/>
        <end position="45"/>
    </location>
</feature>
<dbReference type="KEGG" id="mspg:F6B93_08165"/>
<sequence length="441" mass="45457">MLQVSRPHRSTAVTTSGRPLSLLLVATLSAAAGNGISIVAFPWLVLQHRGSVLDASIVAAAAALPPLISTLIAGTAIDMLGRRRMSILSDVLSGVTVAAVPLVAMAFGAQAVDVVVLATLAALGAAFDPAGITARRSMLPEAAQCAGWTLDRVNAVHGATFNAAYIVGPGLGGLLIPAIGGINTMWVTAGAFAVSIASMAALRLEGSGPPTAQARPEHVWAGVVEGLKFVWNLRLLRVLALVHLVIAASYLPMEGVLFPKYFSDRNEPAQLGWVLVAMSLGALVGALAYPLLVRCVTRRAILLIATLTLGLCSAAMSLLPPIAVMLLLSAVVGLACGPVQPLYNYVMQTKAPPHLRGRVIAAMTSLAYSAGPVGFLLAGPLVDTFGLPATFLALSIPIAVTGLVLVRLPLLHELDRTPTSPTRGVPGPGIRGDVSANSLPR</sequence>
<evidence type="ECO:0000256" key="4">
    <source>
        <dbReference type="ARBA" id="ARBA00022692"/>
    </source>
</evidence>
<dbReference type="SUPFAM" id="SSF103473">
    <property type="entry name" value="MFS general substrate transporter"/>
    <property type="match status" value="1"/>
</dbReference>
<dbReference type="RefSeq" id="WP_211698646.1">
    <property type="nucleotide sequence ID" value="NZ_CP046600.1"/>
</dbReference>
<keyword evidence="4 10" id="KW-0812">Transmembrane</keyword>
<evidence type="ECO:0000313" key="13">
    <source>
        <dbReference type="Proteomes" id="UP000682202"/>
    </source>
</evidence>
<feature type="transmembrane region" description="Helical" evidence="10">
    <location>
        <begin position="185"/>
        <end position="204"/>
    </location>
</feature>
<evidence type="ECO:0000313" key="12">
    <source>
        <dbReference type="EMBL" id="QUR67076.1"/>
    </source>
</evidence>
<feature type="domain" description="Major facilitator superfamily (MFS) profile" evidence="11">
    <location>
        <begin position="235"/>
        <end position="441"/>
    </location>
</feature>
<dbReference type="InterPro" id="IPR011701">
    <property type="entry name" value="MFS"/>
</dbReference>
<proteinExistence type="inferred from homology"/>
<dbReference type="Gene3D" id="1.20.1250.20">
    <property type="entry name" value="MFS general substrate transporter like domains"/>
    <property type="match status" value="1"/>
</dbReference>
<feature type="transmembrane region" description="Helical" evidence="10">
    <location>
        <begin position="300"/>
        <end position="319"/>
    </location>
</feature>
<evidence type="ECO:0000256" key="7">
    <source>
        <dbReference type="ARBA" id="ARBA00038075"/>
    </source>
</evidence>
<keyword evidence="13" id="KW-1185">Reference proteome</keyword>
<evidence type="ECO:0000256" key="5">
    <source>
        <dbReference type="ARBA" id="ARBA00022989"/>
    </source>
</evidence>
<gene>
    <name evidence="12" type="ORF">F6B93_08165</name>
</gene>
<dbReference type="PANTHER" id="PTHR23513:SF9">
    <property type="entry name" value="ENTEROBACTIN EXPORTER ENTS"/>
    <property type="match status" value="1"/>
</dbReference>
<keyword evidence="6 10" id="KW-0472">Membrane</keyword>
<feature type="transmembrane region" description="Helical" evidence="10">
    <location>
        <begin position="325"/>
        <end position="347"/>
    </location>
</feature>
<evidence type="ECO:0000256" key="8">
    <source>
        <dbReference type="ARBA" id="ARBA00040914"/>
    </source>
</evidence>